<comment type="caution">
    <text evidence="1">The sequence shown here is derived from an EMBL/GenBank/DDBJ whole genome shotgun (WGS) entry which is preliminary data.</text>
</comment>
<reference evidence="2" key="1">
    <citation type="journal article" date="2022" name="Mol. Ecol. Resour.">
        <title>The genomes of chicory, endive, great burdock and yacon provide insights into Asteraceae palaeo-polyploidization history and plant inulin production.</title>
        <authorList>
            <person name="Fan W."/>
            <person name="Wang S."/>
            <person name="Wang H."/>
            <person name="Wang A."/>
            <person name="Jiang F."/>
            <person name="Liu H."/>
            <person name="Zhao H."/>
            <person name="Xu D."/>
            <person name="Zhang Y."/>
        </authorList>
    </citation>
    <scope>NUCLEOTIDE SEQUENCE [LARGE SCALE GENOMIC DNA]</scope>
    <source>
        <strain evidence="2">cv. Niubang</strain>
    </source>
</reference>
<evidence type="ECO:0000313" key="2">
    <source>
        <dbReference type="Proteomes" id="UP001055879"/>
    </source>
</evidence>
<evidence type="ECO:0000313" key="1">
    <source>
        <dbReference type="EMBL" id="KAI3757726.1"/>
    </source>
</evidence>
<reference evidence="1 2" key="2">
    <citation type="journal article" date="2022" name="Mol. Ecol. Resour.">
        <title>The genomes of chicory, endive, great burdock and yacon provide insights into Asteraceae paleo-polyploidization history and plant inulin production.</title>
        <authorList>
            <person name="Fan W."/>
            <person name="Wang S."/>
            <person name="Wang H."/>
            <person name="Wang A."/>
            <person name="Jiang F."/>
            <person name="Liu H."/>
            <person name="Zhao H."/>
            <person name="Xu D."/>
            <person name="Zhang Y."/>
        </authorList>
    </citation>
    <scope>NUCLEOTIDE SEQUENCE [LARGE SCALE GENOMIC DNA]</scope>
    <source>
        <strain evidence="2">cv. Niubang</strain>
    </source>
</reference>
<protein>
    <submittedName>
        <fullName evidence="1">Uncharacterized protein</fullName>
    </submittedName>
</protein>
<dbReference type="EMBL" id="CM042048">
    <property type="protein sequence ID" value="KAI3757726.1"/>
    <property type="molecule type" value="Genomic_DNA"/>
</dbReference>
<name>A0ACB9EG36_ARCLA</name>
<proteinExistence type="predicted"/>
<organism evidence="1 2">
    <name type="scientific">Arctium lappa</name>
    <name type="common">Greater burdock</name>
    <name type="synonym">Lappa major</name>
    <dbReference type="NCBI Taxonomy" id="4217"/>
    <lineage>
        <taxon>Eukaryota</taxon>
        <taxon>Viridiplantae</taxon>
        <taxon>Streptophyta</taxon>
        <taxon>Embryophyta</taxon>
        <taxon>Tracheophyta</taxon>
        <taxon>Spermatophyta</taxon>
        <taxon>Magnoliopsida</taxon>
        <taxon>eudicotyledons</taxon>
        <taxon>Gunneridae</taxon>
        <taxon>Pentapetalae</taxon>
        <taxon>asterids</taxon>
        <taxon>campanulids</taxon>
        <taxon>Asterales</taxon>
        <taxon>Asteraceae</taxon>
        <taxon>Carduoideae</taxon>
        <taxon>Cardueae</taxon>
        <taxon>Arctiinae</taxon>
        <taxon>Arctium</taxon>
    </lineage>
</organism>
<dbReference type="Proteomes" id="UP001055879">
    <property type="component" value="Linkage Group LG02"/>
</dbReference>
<accession>A0ACB9EG36</accession>
<sequence>MGCSKRDKFGLQLMRESFINDRVGLKERKRRRIELLSSGITRAWNAAVFAFGTVVLALSVSVVGPW</sequence>
<gene>
    <name evidence="1" type="ORF">L6452_05269</name>
</gene>
<keyword evidence="2" id="KW-1185">Reference proteome</keyword>